<dbReference type="EMBL" id="CALNXK010000060">
    <property type="protein sequence ID" value="CAH3138058.1"/>
    <property type="molecule type" value="Genomic_DNA"/>
</dbReference>
<evidence type="ECO:0000256" key="1">
    <source>
        <dbReference type="SAM" id="MobiDB-lite"/>
    </source>
</evidence>
<feature type="non-terminal residue" evidence="2">
    <location>
        <position position="113"/>
    </location>
</feature>
<comment type="caution">
    <text evidence="2">The sequence shown here is derived from an EMBL/GenBank/DDBJ whole genome shotgun (WGS) entry which is preliminary data.</text>
</comment>
<sequence length="113" mass="12068">EEIDNLSALLENPDPLYNPDLQNTGAIPKKKSTKKTGSLHTDDPSASVENLIRLEVLRKENLVTQLQITETKLKLAQLNANVSSPASDAVAATPPSSLTKLRLAIVPNASSSP</sequence>
<proteinExistence type="predicted"/>
<keyword evidence="3" id="KW-1185">Reference proteome</keyword>
<protein>
    <submittedName>
        <fullName evidence="2">Uncharacterized protein</fullName>
    </submittedName>
</protein>
<feature type="region of interest" description="Disordered" evidence="1">
    <location>
        <begin position="1"/>
        <end position="44"/>
    </location>
</feature>
<name>A0ABN8PA99_9CNID</name>
<gene>
    <name evidence="2" type="ORF">PLOB_00039931</name>
</gene>
<evidence type="ECO:0000313" key="2">
    <source>
        <dbReference type="EMBL" id="CAH3138058.1"/>
    </source>
</evidence>
<evidence type="ECO:0000313" key="3">
    <source>
        <dbReference type="Proteomes" id="UP001159405"/>
    </source>
</evidence>
<organism evidence="2 3">
    <name type="scientific">Porites lobata</name>
    <dbReference type="NCBI Taxonomy" id="104759"/>
    <lineage>
        <taxon>Eukaryota</taxon>
        <taxon>Metazoa</taxon>
        <taxon>Cnidaria</taxon>
        <taxon>Anthozoa</taxon>
        <taxon>Hexacorallia</taxon>
        <taxon>Scleractinia</taxon>
        <taxon>Fungiina</taxon>
        <taxon>Poritidae</taxon>
        <taxon>Porites</taxon>
    </lineage>
</organism>
<reference evidence="2 3" key="1">
    <citation type="submission" date="2022-05" db="EMBL/GenBank/DDBJ databases">
        <authorList>
            <consortium name="Genoscope - CEA"/>
            <person name="William W."/>
        </authorList>
    </citation>
    <scope>NUCLEOTIDE SEQUENCE [LARGE SCALE GENOMIC DNA]</scope>
</reference>
<dbReference type="Proteomes" id="UP001159405">
    <property type="component" value="Unassembled WGS sequence"/>
</dbReference>
<feature type="non-terminal residue" evidence="2">
    <location>
        <position position="1"/>
    </location>
</feature>
<accession>A0ABN8PA99</accession>